<dbReference type="InterPro" id="IPR021272">
    <property type="entry name" value="DUF2851"/>
</dbReference>
<organism evidence="1 2">
    <name type="scientific">Rufibacter immobilis</name>
    <dbReference type="NCBI Taxonomy" id="1348778"/>
    <lineage>
        <taxon>Bacteria</taxon>
        <taxon>Pseudomonadati</taxon>
        <taxon>Bacteroidota</taxon>
        <taxon>Cytophagia</taxon>
        <taxon>Cytophagales</taxon>
        <taxon>Hymenobacteraceae</taxon>
        <taxon>Rufibacter</taxon>
    </lineage>
</organism>
<evidence type="ECO:0000313" key="1">
    <source>
        <dbReference type="EMBL" id="RNI29689.1"/>
    </source>
</evidence>
<proteinExistence type="predicted"/>
<keyword evidence="2" id="KW-1185">Reference proteome</keyword>
<dbReference type="AlphaFoldDB" id="A0A3M9MVZ5"/>
<gene>
    <name evidence="1" type="ORF">EFA69_09020</name>
</gene>
<name>A0A3M9MVZ5_9BACT</name>
<evidence type="ECO:0000313" key="2">
    <source>
        <dbReference type="Proteomes" id="UP000271010"/>
    </source>
</evidence>
<dbReference type="EMBL" id="RJJE01000009">
    <property type="protein sequence ID" value="RNI29689.1"/>
    <property type="molecule type" value="Genomic_DNA"/>
</dbReference>
<comment type="caution">
    <text evidence="1">The sequence shown here is derived from an EMBL/GenBank/DDBJ whole genome shotgun (WGS) entry which is preliminary data.</text>
</comment>
<dbReference type="Proteomes" id="UP000271010">
    <property type="component" value="Unassembled WGS sequence"/>
</dbReference>
<dbReference type="Pfam" id="PF11013">
    <property type="entry name" value="DUF2851"/>
    <property type="match status" value="1"/>
</dbReference>
<sequence>MCRVNPGGCFFMKEDFLHYLWQYQYFRKEDLCTTQGEEVAVLHPGFYNRSDAGPDFSSARLRIGGNLWIGSVELHLRASDWRRHQHQHDQKYNQVVLHVVWENDEVVYREEGTPMPTLELKDRVALPVQAQYQELLWSQTAIPCAAQAPQVESIFKSAMMDKTLLERLTLKADLVLERLAQNQQDWESTVYQSMAAGFGFKINQEGFLRLAQVLPYSLVKRYRQSPGQLEALVFGQAGFLTGEIAHDGYAEVLAKEYAFLAHKHQLEAPLPISAWNMLRLRPANFPGIRLGQWYAVLQAQEHLWSGLVACETKEEYFGFFRQTPPVYWQTHYAVGKPSAQPFPQMGEESIAGLLINVVAPLLVAYSRRMDNAAFQEKAVRLLEELGKEQNKITRLYPPLGFPNASAADSQALLGLYHTYCAPKKCVHCVIGHRLMKQNLTLA</sequence>
<protein>
    <submittedName>
        <fullName evidence="1">DUF2851 family protein</fullName>
    </submittedName>
</protein>
<accession>A0A3M9MVZ5</accession>
<dbReference type="OrthoDB" id="1005072at2"/>
<reference evidence="1 2" key="1">
    <citation type="submission" date="2018-11" db="EMBL/GenBank/DDBJ databases">
        <title>Rufibacter latericius sp. nov., isolated from water in Baiyang Lake.</title>
        <authorList>
            <person name="Yang Y."/>
        </authorList>
    </citation>
    <scope>NUCLEOTIDE SEQUENCE [LARGE SCALE GENOMIC DNA]</scope>
    <source>
        <strain evidence="1 2">MCC P1</strain>
    </source>
</reference>